<feature type="transmembrane region" description="Helical" evidence="2">
    <location>
        <begin position="30"/>
        <end position="54"/>
    </location>
</feature>
<evidence type="ECO:0000313" key="4">
    <source>
        <dbReference type="Proteomes" id="UP000824023"/>
    </source>
</evidence>
<name>A0A9D2A7B4_9BACE</name>
<dbReference type="EMBL" id="DXCK01000132">
    <property type="protein sequence ID" value="HIZ02594.1"/>
    <property type="molecule type" value="Genomic_DNA"/>
</dbReference>
<feature type="transmembrane region" description="Helical" evidence="2">
    <location>
        <begin position="182"/>
        <end position="199"/>
    </location>
</feature>
<feature type="transmembrane region" description="Helical" evidence="2">
    <location>
        <begin position="228"/>
        <end position="252"/>
    </location>
</feature>
<evidence type="ECO:0000256" key="1">
    <source>
        <dbReference type="ARBA" id="ARBA00009617"/>
    </source>
</evidence>
<accession>A0A9D2A7B4</accession>
<dbReference type="SUPFAM" id="SSF103473">
    <property type="entry name" value="MFS general substrate transporter"/>
    <property type="match status" value="1"/>
</dbReference>
<dbReference type="PANTHER" id="PTHR11328">
    <property type="entry name" value="MAJOR FACILITATOR SUPERFAMILY DOMAIN-CONTAINING PROTEIN"/>
    <property type="match status" value="1"/>
</dbReference>
<feature type="transmembrane region" description="Helical" evidence="2">
    <location>
        <begin position="304"/>
        <end position="322"/>
    </location>
</feature>
<feature type="transmembrane region" description="Helical" evidence="2">
    <location>
        <begin position="144"/>
        <end position="162"/>
    </location>
</feature>
<dbReference type="Pfam" id="PF13347">
    <property type="entry name" value="MFS_2"/>
    <property type="match status" value="1"/>
</dbReference>
<comment type="similarity">
    <text evidence="1">Belongs to the sodium:galactoside symporter (TC 2.A.2) family.</text>
</comment>
<dbReference type="PANTHER" id="PTHR11328:SF24">
    <property type="entry name" value="MAJOR FACILITATOR SUPERFAMILY (MFS) PROFILE DOMAIN-CONTAINING PROTEIN"/>
    <property type="match status" value="1"/>
</dbReference>
<dbReference type="InterPro" id="IPR001927">
    <property type="entry name" value="Na/Gal_symport"/>
</dbReference>
<evidence type="ECO:0000256" key="2">
    <source>
        <dbReference type="SAM" id="Phobius"/>
    </source>
</evidence>
<dbReference type="GO" id="GO:0008643">
    <property type="term" value="P:carbohydrate transport"/>
    <property type="evidence" value="ECO:0007669"/>
    <property type="project" value="InterPro"/>
</dbReference>
<feature type="transmembrane region" description="Helical" evidence="2">
    <location>
        <begin position="75"/>
        <end position="94"/>
    </location>
</feature>
<sequence>MATLKEKIGYGFGDMSSSMFWKIFSYYLPFFYSNIFGLTLADAGLLMLITRIWDAVSDPMMGVIADRTKTRWGRYRPYLLWVSAPFAIAGILLFTTPDWSYTGKLIWAYATYILMMTVYTGINVPYGAMLGVMTDDSNTKTVFSSYRMFFAYGGSFIALGAWEPLCNAFRSMGYSQAGSWQYSMIIIACICFCGFLLCFSMTREHVKNVSGESLGKDVKSLVTNSPWWILNGVALLSNFFNTVRGATAAYYFKDCVSGDAFLDFGAFTIVLYAGLFLMIGEVCNMLGVALAVPFSTRLGKKSTYYLALVCLVVFSILFFFVPNTVAGWWLMMLFQVLISICTGIISPLIWSMYADVADYAEHKDGTASTGLIFSSGSMAQKFGGAFAGWAVMALLAAFGYNTAEDAVQTPEAINGLKYLMSFIPAGIAVLSVLVIFIYPLNRSRMATINAELKERRKENK</sequence>
<dbReference type="GO" id="GO:0015293">
    <property type="term" value="F:symporter activity"/>
    <property type="evidence" value="ECO:0007669"/>
    <property type="project" value="InterPro"/>
</dbReference>
<dbReference type="GO" id="GO:0005886">
    <property type="term" value="C:plasma membrane"/>
    <property type="evidence" value="ECO:0007669"/>
    <property type="project" value="TreeGrafter"/>
</dbReference>
<dbReference type="InterPro" id="IPR039672">
    <property type="entry name" value="MFS_2"/>
</dbReference>
<proteinExistence type="inferred from homology"/>
<protein>
    <submittedName>
        <fullName evidence="3">MFS transporter</fullName>
    </submittedName>
</protein>
<dbReference type="InterPro" id="IPR036259">
    <property type="entry name" value="MFS_trans_sf"/>
</dbReference>
<comment type="caution">
    <text evidence="3">The sequence shown here is derived from an EMBL/GenBank/DDBJ whole genome shotgun (WGS) entry which is preliminary data.</text>
</comment>
<dbReference type="CDD" id="cd17332">
    <property type="entry name" value="MFS_MelB_like"/>
    <property type="match status" value="1"/>
</dbReference>
<feature type="transmembrane region" description="Helical" evidence="2">
    <location>
        <begin position="264"/>
        <end position="292"/>
    </location>
</feature>
<feature type="transmembrane region" description="Helical" evidence="2">
    <location>
        <begin position="382"/>
        <end position="400"/>
    </location>
</feature>
<evidence type="ECO:0000313" key="3">
    <source>
        <dbReference type="EMBL" id="HIZ02594.1"/>
    </source>
</evidence>
<feature type="transmembrane region" description="Helical" evidence="2">
    <location>
        <begin position="328"/>
        <end position="350"/>
    </location>
</feature>
<reference evidence="3" key="1">
    <citation type="journal article" date="2021" name="PeerJ">
        <title>Extensive microbial diversity within the chicken gut microbiome revealed by metagenomics and culture.</title>
        <authorList>
            <person name="Gilroy R."/>
            <person name="Ravi A."/>
            <person name="Getino M."/>
            <person name="Pursley I."/>
            <person name="Horton D.L."/>
            <person name="Alikhan N.F."/>
            <person name="Baker D."/>
            <person name="Gharbi K."/>
            <person name="Hall N."/>
            <person name="Watson M."/>
            <person name="Adriaenssens E.M."/>
            <person name="Foster-Nyarko E."/>
            <person name="Jarju S."/>
            <person name="Secka A."/>
            <person name="Antonio M."/>
            <person name="Oren A."/>
            <person name="Chaudhuri R.R."/>
            <person name="La Ragione R."/>
            <person name="Hildebrand F."/>
            <person name="Pallen M.J."/>
        </authorList>
    </citation>
    <scope>NUCLEOTIDE SEQUENCE</scope>
    <source>
        <strain evidence="3">ChiHjej12B11-24981</strain>
    </source>
</reference>
<keyword evidence="2" id="KW-0812">Transmembrane</keyword>
<reference evidence="3" key="2">
    <citation type="submission" date="2021-04" db="EMBL/GenBank/DDBJ databases">
        <authorList>
            <person name="Gilroy R."/>
        </authorList>
    </citation>
    <scope>NUCLEOTIDE SEQUENCE</scope>
    <source>
        <strain evidence="3">ChiHjej12B11-24981</strain>
    </source>
</reference>
<dbReference type="GO" id="GO:0006814">
    <property type="term" value="P:sodium ion transport"/>
    <property type="evidence" value="ECO:0007669"/>
    <property type="project" value="InterPro"/>
</dbReference>
<organism evidence="3 4">
    <name type="scientific">Candidatus Bacteroides merdipullorum</name>
    <dbReference type="NCBI Taxonomy" id="2838474"/>
    <lineage>
        <taxon>Bacteria</taxon>
        <taxon>Pseudomonadati</taxon>
        <taxon>Bacteroidota</taxon>
        <taxon>Bacteroidia</taxon>
        <taxon>Bacteroidales</taxon>
        <taxon>Bacteroidaceae</taxon>
        <taxon>Bacteroides</taxon>
    </lineage>
</organism>
<keyword evidence="2" id="KW-1133">Transmembrane helix</keyword>
<dbReference type="Gene3D" id="1.20.1250.20">
    <property type="entry name" value="MFS general substrate transporter like domains"/>
    <property type="match status" value="2"/>
</dbReference>
<dbReference type="AlphaFoldDB" id="A0A9D2A7B4"/>
<feature type="transmembrane region" description="Helical" evidence="2">
    <location>
        <begin position="420"/>
        <end position="440"/>
    </location>
</feature>
<gene>
    <name evidence="3" type="ORF">H9819_10175</name>
</gene>
<feature type="transmembrane region" description="Helical" evidence="2">
    <location>
        <begin position="106"/>
        <end position="132"/>
    </location>
</feature>
<dbReference type="NCBIfam" id="TIGR00792">
    <property type="entry name" value="gph"/>
    <property type="match status" value="1"/>
</dbReference>
<keyword evidence="2" id="KW-0472">Membrane</keyword>
<dbReference type="Proteomes" id="UP000824023">
    <property type="component" value="Unassembled WGS sequence"/>
</dbReference>